<dbReference type="OMA" id="WHLARAN"/>
<proteinExistence type="predicted"/>
<dbReference type="eggNOG" id="ENOG502SJF3">
    <property type="taxonomic scope" value="Eukaryota"/>
</dbReference>
<feature type="region of interest" description="Disordered" evidence="1">
    <location>
        <begin position="368"/>
        <end position="391"/>
    </location>
</feature>
<dbReference type="EMBL" id="CM000611">
    <property type="protein sequence ID" value="EEC48545.1"/>
    <property type="molecule type" value="Genomic_DNA"/>
</dbReference>
<dbReference type="AlphaFoldDB" id="B7FZI0"/>
<evidence type="ECO:0000313" key="2">
    <source>
        <dbReference type="EMBL" id="EEC48545.1"/>
    </source>
</evidence>
<gene>
    <name evidence="2" type="ORF">PHATRDRAFT_46011</name>
</gene>
<dbReference type="RefSeq" id="XP_002180354.1">
    <property type="nucleotide sequence ID" value="XM_002180318.1"/>
</dbReference>
<keyword evidence="3" id="KW-1185">Reference proteome</keyword>
<accession>B7FZI0</accession>
<evidence type="ECO:0000256" key="1">
    <source>
        <dbReference type="SAM" id="MobiDB-lite"/>
    </source>
</evidence>
<sequence>MEEHMERVLDIMNARALGHATNEQVEQVVAAVLQNSDANGTLTTPVQPLPLPFGTDQIQQQEKEVDKSFHGTAVEKVAVQPVSIAAPAREEENANERTHHPPTSTGALLAIGREKVSIELDEEEYDNLPAEEPECLEPPKPKKRGRGRPRKQPSTPETGLAAIDWVRYQEIPLGKQGAKMMTTFGDAKHPDPETVAATLLGARRMLQTAMQDARALRRTNKALYTSAQNSLRAYRPTKPTQQEHISSELLFRASEGYDQLSYDPKCGFDIEELRLLFPEEMSAYQRWNNMHDATATDAKNDVDEFASRTAELSHNDDNDEEEEVPNPQLAGGHLQERAAQFDLRTTQMPASWYLRFAEVRQGSFLPRRSGRDATWENARKQRKSKGAPRSGTWAHLSSVSVRFLHWLGFDPQSALPPPNEDATQALGFLGYDFFGRIVEKAIYLRNLARNEGHGVNILLELPDGEHLVPHDIDKAMEDSDIKPTPLYSSKEEKIGPQLYFGPGFESRLELEIEQLMAGGKRERKLTPEELLIRQEEDKLFEKLSAPPCNKGIASLIDDREEFESVPAKKRRI</sequence>
<protein>
    <submittedName>
        <fullName evidence="2">Uncharacterized protein</fullName>
    </submittedName>
</protein>
<dbReference type="KEGG" id="pti:PHATRDRAFT_46011"/>
<dbReference type="GeneID" id="7200868"/>
<dbReference type="HOGENOM" id="CLU_476929_0_0_1"/>
<dbReference type="OrthoDB" id="46516at2759"/>
<dbReference type="Proteomes" id="UP000000759">
    <property type="component" value="Chromosome 8"/>
</dbReference>
<dbReference type="PaxDb" id="2850-Phatr46011"/>
<feature type="compositionally biased region" description="Basic residues" evidence="1">
    <location>
        <begin position="141"/>
        <end position="151"/>
    </location>
</feature>
<dbReference type="InParanoid" id="B7FZI0"/>
<feature type="compositionally biased region" description="Basic and acidic residues" evidence="1">
    <location>
        <begin position="369"/>
        <end position="379"/>
    </location>
</feature>
<name>B7FZI0_PHATC</name>
<reference evidence="2 3" key="1">
    <citation type="journal article" date="2008" name="Nature">
        <title>The Phaeodactylum genome reveals the evolutionary history of diatom genomes.</title>
        <authorList>
            <person name="Bowler C."/>
            <person name="Allen A.E."/>
            <person name="Badger J.H."/>
            <person name="Grimwood J."/>
            <person name="Jabbari K."/>
            <person name="Kuo A."/>
            <person name="Maheswari U."/>
            <person name="Martens C."/>
            <person name="Maumus F."/>
            <person name="Otillar R.P."/>
            <person name="Rayko E."/>
            <person name="Salamov A."/>
            <person name="Vandepoele K."/>
            <person name="Beszteri B."/>
            <person name="Gruber A."/>
            <person name="Heijde M."/>
            <person name="Katinka M."/>
            <person name="Mock T."/>
            <person name="Valentin K."/>
            <person name="Verret F."/>
            <person name="Berges J.A."/>
            <person name="Brownlee C."/>
            <person name="Cadoret J.P."/>
            <person name="Chiovitti A."/>
            <person name="Choi C.J."/>
            <person name="Coesel S."/>
            <person name="De Martino A."/>
            <person name="Detter J.C."/>
            <person name="Durkin C."/>
            <person name="Falciatore A."/>
            <person name="Fournet J."/>
            <person name="Haruta M."/>
            <person name="Huysman M.J."/>
            <person name="Jenkins B.D."/>
            <person name="Jiroutova K."/>
            <person name="Jorgensen R.E."/>
            <person name="Joubert Y."/>
            <person name="Kaplan A."/>
            <person name="Kroger N."/>
            <person name="Kroth P.G."/>
            <person name="La Roche J."/>
            <person name="Lindquist E."/>
            <person name="Lommer M."/>
            <person name="Martin-Jezequel V."/>
            <person name="Lopez P.J."/>
            <person name="Lucas S."/>
            <person name="Mangogna M."/>
            <person name="McGinnis K."/>
            <person name="Medlin L.K."/>
            <person name="Montsant A."/>
            <person name="Oudot-Le Secq M.P."/>
            <person name="Napoli C."/>
            <person name="Obornik M."/>
            <person name="Parker M.S."/>
            <person name="Petit J.L."/>
            <person name="Porcel B.M."/>
            <person name="Poulsen N."/>
            <person name="Robison M."/>
            <person name="Rychlewski L."/>
            <person name="Rynearson T.A."/>
            <person name="Schmutz J."/>
            <person name="Shapiro H."/>
            <person name="Siaut M."/>
            <person name="Stanley M."/>
            <person name="Sussman M.R."/>
            <person name="Taylor A.R."/>
            <person name="Vardi A."/>
            <person name="von Dassow P."/>
            <person name="Vyverman W."/>
            <person name="Willis A."/>
            <person name="Wyrwicz L.S."/>
            <person name="Rokhsar D.S."/>
            <person name="Weissenbach J."/>
            <person name="Armbrust E.V."/>
            <person name="Green B.R."/>
            <person name="Van de Peer Y."/>
            <person name="Grigoriev I.V."/>
        </authorList>
    </citation>
    <scope>NUCLEOTIDE SEQUENCE [LARGE SCALE GENOMIC DNA]</scope>
    <source>
        <strain evidence="2 3">CCAP 1055/1</strain>
    </source>
</reference>
<feature type="region of interest" description="Disordered" evidence="1">
    <location>
        <begin position="310"/>
        <end position="331"/>
    </location>
</feature>
<evidence type="ECO:0000313" key="3">
    <source>
        <dbReference type="Proteomes" id="UP000000759"/>
    </source>
</evidence>
<feature type="compositionally biased region" description="Acidic residues" evidence="1">
    <location>
        <begin position="124"/>
        <end position="135"/>
    </location>
</feature>
<feature type="region of interest" description="Disordered" evidence="1">
    <location>
        <begin position="124"/>
        <end position="159"/>
    </location>
</feature>
<reference evidence="3" key="2">
    <citation type="submission" date="2008-08" db="EMBL/GenBank/DDBJ databases">
        <authorList>
            <consortium name="Diatom Consortium"/>
            <person name="Grigoriev I."/>
            <person name="Grimwood J."/>
            <person name="Kuo A."/>
            <person name="Otillar R.P."/>
            <person name="Salamov A."/>
            <person name="Detter J.C."/>
            <person name="Lindquist E."/>
            <person name="Shapiro H."/>
            <person name="Lucas S."/>
            <person name="Glavina del Rio T."/>
            <person name="Pitluck S."/>
            <person name="Rokhsar D."/>
            <person name="Bowler C."/>
        </authorList>
    </citation>
    <scope>GENOME REANNOTATION</scope>
    <source>
        <strain evidence="3">CCAP 1055/1</strain>
    </source>
</reference>
<organism evidence="2 3">
    <name type="scientific">Phaeodactylum tricornutum (strain CCAP 1055/1)</name>
    <dbReference type="NCBI Taxonomy" id="556484"/>
    <lineage>
        <taxon>Eukaryota</taxon>
        <taxon>Sar</taxon>
        <taxon>Stramenopiles</taxon>
        <taxon>Ochrophyta</taxon>
        <taxon>Bacillariophyta</taxon>
        <taxon>Bacillariophyceae</taxon>
        <taxon>Bacillariophycidae</taxon>
        <taxon>Naviculales</taxon>
        <taxon>Phaeodactylaceae</taxon>
        <taxon>Phaeodactylum</taxon>
    </lineage>
</organism>